<dbReference type="GO" id="GO:0006352">
    <property type="term" value="P:DNA-templated transcription initiation"/>
    <property type="evidence" value="ECO:0007669"/>
    <property type="project" value="InterPro"/>
</dbReference>
<proteinExistence type="inferred from homology"/>
<evidence type="ECO:0000259" key="6">
    <source>
        <dbReference type="Pfam" id="PF04542"/>
    </source>
</evidence>
<dbReference type="OrthoDB" id="9780326at2"/>
<reference evidence="9" key="1">
    <citation type="submission" date="2016-10" db="EMBL/GenBank/DDBJ databases">
        <authorList>
            <person name="Varghese N."/>
            <person name="Submissions S."/>
        </authorList>
    </citation>
    <scope>NUCLEOTIDE SEQUENCE [LARGE SCALE GENOMIC DNA]</scope>
    <source>
        <strain evidence="9">LP51</strain>
    </source>
</reference>
<sequence>MAEHVNDTFMQQLNQHLGIAHKVCGLYFDDAEEKQDVIQEMLYQLWRSYPGFDGRSKFSTWMYRVCLNTALTYRRKERKHQSQPLSPGHHQIPDEPAGHQEESIKQLHAAIATLSPLNKAVVLLYLEDLRYEEIAQVTGLTKSNVSVRLVRIKKELEKMLKKQENPYSHANPR</sequence>
<dbReference type="SUPFAM" id="SSF88946">
    <property type="entry name" value="Sigma2 domain of RNA polymerase sigma factors"/>
    <property type="match status" value="1"/>
</dbReference>
<feature type="compositionally biased region" description="Basic and acidic residues" evidence="5">
    <location>
        <begin position="91"/>
        <end position="101"/>
    </location>
</feature>
<dbReference type="Pfam" id="PF04542">
    <property type="entry name" value="Sigma70_r2"/>
    <property type="match status" value="1"/>
</dbReference>
<feature type="domain" description="RNA polymerase sigma-70 region 2" evidence="6">
    <location>
        <begin position="15"/>
        <end position="79"/>
    </location>
</feature>
<dbReference type="RefSeq" id="WP_092103686.1">
    <property type="nucleotide sequence ID" value="NZ_FOOT01000005.1"/>
</dbReference>
<keyword evidence="4" id="KW-0804">Transcription</keyword>
<keyword evidence="9" id="KW-1185">Reference proteome</keyword>
<dbReference type="Proteomes" id="UP000198724">
    <property type="component" value="Unassembled WGS sequence"/>
</dbReference>
<gene>
    <name evidence="8" type="ORF">SAMN05421739_105358</name>
</gene>
<evidence type="ECO:0000256" key="4">
    <source>
        <dbReference type="ARBA" id="ARBA00023163"/>
    </source>
</evidence>
<dbReference type="GO" id="GO:0003677">
    <property type="term" value="F:DNA binding"/>
    <property type="evidence" value="ECO:0007669"/>
    <property type="project" value="InterPro"/>
</dbReference>
<evidence type="ECO:0000256" key="3">
    <source>
        <dbReference type="ARBA" id="ARBA00023082"/>
    </source>
</evidence>
<evidence type="ECO:0000256" key="2">
    <source>
        <dbReference type="ARBA" id="ARBA00023015"/>
    </source>
</evidence>
<dbReference type="Gene3D" id="1.10.10.10">
    <property type="entry name" value="Winged helix-like DNA-binding domain superfamily/Winged helix DNA-binding domain"/>
    <property type="match status" value="1"/>
</dbReference>
<accession>A0A1I2X341</accession>
<dbReference type="InterPro" id="IPR014284">
    <property type="entry name" value="RNA_pol_sigma-70_dom"/>
</dbReference>
<organism evidence="8 9">
    <name type="scientific">Pontibacter chinhatensis</name>
    <dbReference type="NCBI Taxonomy" id="1436961"/>
    <lineage>
        <taxon>Bacteria</taxon>
        <taxon>Pseudomonadati</taxon>
        <taxon>Bacteroidota</taxon>
        <taxon>Cytophagia</taxon>
        <taxon>Cytophagales</taxon>
        <taxon>Hymenobacteraceae</taxon>
        <taxon>Pontibacter</taxon>
    </lineage>
</organism>
<dbReference type="NCBIfam" id="TIGR02937">
    <property type="entry name" value="sigma70-ECF"/>
    <property type="match status" value="1"/>
</dbReference>
<dbReference type="InterPro" id="IPR036388">
    <property type="entry name" value="WH-like_DNA-bd_sf"/>
</dbReference>
<dbReference type="CDD" id="cd06171">
    <property type="entry name" value="Sigma70_r4"/>
    <property type="match status" value="1"/>
</dbReference>
<feature type="domain" description="RNA polymerase sigma factor 70 region 4 type 2" evidence="7">
    <location>
        <begin position="105"/>
        <end position="156"/>
    </location>
</feature>
<keyword evidence="2" id="KW-0805">Transcription regulation</keyword>
<comment type="similarity">
    <text evidence="1">Belongs to the sigma-70 factor family. ECF subfamily.</text>
</comment>
<evidence type="ECO:0000259" key="7">
    <source>
        <dbReference type="Pfam" id="PF08281"/>
    </source>
</evidence>
<protein>
    <submittedName>
        <fullName evidence="8">RNA polymerase sigma-70 factor, ECF subfamily</fullName>
    </submittedName>
</protein>
<dbReference type="InterPro" id="IPR039425">
    <property type="entry name" value="RNA_pol_sigma-70-like"/>
</dbReference>
<dbReference type="Gene3D" id="1.10.1740.10">
    <property type="match status" value="1"/>
</dbReference>
<dbReference type="InterPro" id="IPR013249">
    <property type="entry name" value="RNA_pol_sigma70_r4_t2"/>
</dbReference>
<dbReference type="GO" id="GO:0016987">
    <property type="term" value="F:sigma factor activity"/>
    <property type="evidence" value="ECO:0007669"/>
    <property type="project" value="UniProtKB-KW"/>
</dbReference>
<dbReference type="InterPro" id="IPR013325">
    <property type="entry name" value="RNA_pol_sigma_r2"/>
</dbReference>
<name>A0A1I2X341_9BACT</name>
<evidence type="ECO:0000256" key="1">
    <source>
        <dbReference type="ARBA" id="ARBA00010641"/>
    </source>
</evidence>
<dbReference type="EMBL" id="FOOT01000005">
    <property type="protein sequence ID" value="SFH07950.1"/>
    <property type="molecule type" value="Genomic_DNA"/>
</dbReference>
<dbReference type="SUPFAM" id="SSF88659">
    <property type="entry name" value="Sigma3 and sigma4 domains of RNA polymerase sigma factors"/>
    <property type="match status" value="1"/>
</dbReference>
<keyword evidence="3" id="KW-0731">Sigma factor</keyword>
<dbReference type="InterPro" id="IPR007627">
    <property type="entry name" value="RNA_pol_sigma70_r2"/>
</dbReference>
<evidence type="ECO:0000313" key="8">
    <source>
        <dbReference type="EMBL" id="SFH07950.1"/>
    </source>
</evidence>
<dbReference type="Pfam" id="PF08281">
    <property type="entry name" value="Sigma70_r4_2"/>
    <property type="match status" value="1"/>
</dbReference>
<evidence type="ECO:0000313" key="9">
    <source>
        <dbReference type="Proteomes" id="UP000198724"/>
    </source>
</evidence>
<dbReference type="PANTHER" id="PTHR43133:SF45">
    <property type="entry name" value="RNA POLYMERASE ECF-TYPE SIGMA FACTOR"/>
    <property type="match status" value="1"/>
</dbReference>
<dbReference type="STRING" id="1436961.SAMN05421739_105358"/>
<dbReference type="InterPro" id="IPR013324">
    <property type="entry name" value="RNA_pol_sigma_r3/r4-like"/>
</dbReference>
<evidence type="ECO:0000256" key="5">
    <source>
        <dbReference type="SAM" id="MobiDB-lite"/>
    </source>
</evidence>
<dbReference type="PANTHER" id="PTHR43133">
    <property type="entry name" value="RNA POLYMERASE ECF-TYPE SIGMA FACTO"/>
    <property type="match status" value="1"/>
</dbReference>
<dbReference type="AlphaFoldDB" id="A0A1I2X341"/>
<feature type="region of interest" description="Disordered" evidence="5">
    <location>
        <begin position="77"/>
        <end position="101"/>
    </location>
</feature>